<dbReference type="AlphaFoldDB" id="A0A645IEY1"/>
<gene>
    <name evidence="1" type="ORF">SDC9_197127</name>
</gene>
<proteinExistence type="predicted"/>
<protein>
    <submittedName>
        <fullName evidence="1">Uncharacterized protein</fullName>
    </submittedName>
</protein>
<sequence length="83" mass="8716">MPPLKAKALKNSSTISVSKFPSLSTVNLASNTKNGLPLISKDIAAKASSIGTKLVPYLLIPDLSFRASFKALPSTIAISSTVW</sequence>
<organism evidence="1">
    <name type="scientific">bioreactor metagenome</name>
    <dbReference type="NCBI Taxonomy" id="1076179"/>
    <lineage>
        <taxon>unclassified sequences</taxon>
        <taxon>metagenomes</taxon>
        <taxon>ecological metagenomes</taxon>
    </lineage>
</organism>
<accession>A0A645IEY1</accession>
<reference evidence="1" key="1">
    <citation type="submission" date="2019-08" db="EMBL/GenBank/DDBJ databases">
        <authorList>
            <person name="Kucharzyk K."/>
            <person name="Murdoch R.W."/>
            <person name="Higgins S."/>
            <person name="Loffler F."/>
        </authorList>
    </citation>
    <scope>NUCLEOTIDE SEQUENCE</scope>
</reference>
<name>A0A645IEY1_9ZZZZ</name>
<evidence type="ECO:0000313" key="1">
    <source>
        <dbReference type="EMBL" id="MPN49506.1"/>
    </source>
</evidence>
<dbReference type="EMBL" id="VSSQ01112811">
    <property type="protein sequence ID" value="MPN49506.1"/>
    <property type="molecule type" value="Genomic_DNA"/>
</dbReference>
<comment type="caution">
    <text evidence="1">The sequence shown here is derived from an EMBL/GenBank/DDBJ whole genome shotgun (WGS) entry which is preliminary data.</text>
</comment>